<accession>A0A840KEJ3</accession>
<dbReference type="RefSeq" id="WP_184187447.1">
    <property type="nucleotide sequence ID" value="NZ_JACHLE010000001.1"/>
</dbReference>
<feature type="chain" id="PRO_5032550180" evidence="1">
    <location>
        <begin position="20"/>
        <end position="265"/>
    </location>
</feature>
<dbReference type="AlphaFoldDB" id="A0A840KEJ3"/>
<sequence>MKQKLIYTLIFIISFISFSAQNAKAVMEINYEMKQISDSTNRKNAAVMEFTLFCNKEESVYYNKDAKNFYDALNKNTGNKKNWTISNTAGMPKFPKVRGSVHKIREKLSVSLPVAKDIYQFEEPELKWEVLQETKEIKGFKCQLAKTITDTHDTFYAWFARDIPIQDGPFRFKGLTGLILEVYNKNKTIEIYATDIKKSDAVMEPIDYGRAIELKSKGQFLKMRSHYLQDPTGFNNHNIQVTDQNGNDLNKKIDEKIKKINVFLD</sequence>
<feature type="signal peptide" evidence="1">
    <location>
        <begin position="1"/>
        <end position="19"/>
    </location>
</feature>
<reference evidence="2 3" key="1">
    <citation type="submission" date="2020-08" db="EMBL/GenBank/DDBJ databases">
        <title>Functional genomics of gut bacteria from endangered species of beetles.</title>
        <authorList>
            <person name="Carlos-Shanley C."/>
        </authorList>
    </citation>
    <scope>NUCLEOTIDE SEQUENCE [LARGE SCALE GENOMIC DNA]</scope>
    <source>
        <strain evidence="2 3">S00151</strain>
    </source>
</reference>
<keyword evidence="3" id="KW-1185">Reference proteome</keyword>
<protein>
    <submittedName>
        <fullName evidence="2">GLPGLI family protein</fullName>
    </submittedName>
</protein>
<dbReference type="Pfam" id="PF22252">
    <property type="entry name" value="PNGase_F-II_N"/>
    <property type="match status" value="1"/>
</dbReference>
<dbReference type="InterPro" id="IPR005901">
    <property type="entry name" value="GLPGLI"/>
</dbReference>
<organism evidence="2 3">
    <name type="scientific">Chryseobacterium defluvii</name>
    <dbReference type="NCBI Taxonomy" id="160396"/>
    <lineage>
        <taxon>Bacteria</taxon>
        <taxon>Pseudomonadati</taxon>
        <taxon>Bacteroidota</taxon>
        <taxon>Flavobacteriia</taxon>
        <taxon>Flavobacteriales</taxon>
        <taxon>Weeksellaceae</taxon>
        <taxon>Chryseobacterium group</taxon>
        <taxon>Chryseobacterium</taxon>
    </lineage>
</organism>
<evidence type="ECO:0000256" key="1">
    <source>
        <dbReference type="SAM" id="SignalP"/>
    </source>
</evidence>
<dbReference type="Proteomes" id="UP000592180">
    <property type="component" value="Unassembled WGS sequence"/>
</dbReference>
<proteinExistence type="predicted"/>
<dbReference type="EMBL" id="JACHLE010000001">
    <property type="protein sequence ID" value="MBB4806418.1"/>
    <property type="molecule type" value="Genomic_DNA"/>
</dbReference>
<gene>
    <name evidence="2" type="ORF">HNP38_001690</name>
</gene>
<evidence type="ECO:0000313" key="2">
    <source>
        <dbReference type="EMBL" id="MBB4806418.1"/>
    </source>
</evidence>
<name>A0A840KEJ3_9FLAO</name>
<dbReference type="NCBIfam" id="TIGR01200">
    <property type="entry name" value="GLPGLI"/>
    <property type="match status" value="1"/>
</dbReference>
<comment type="caution">
    <text evidence="2">The sequence shown here is derived from an EMBL/GenBank/DDBJ whole genome shotgun (WGS) entry which is preliminary data.</text>
</comment>
<evidence type="ECO:0000313" key="3">
    <source>
        <dbReference type="Proteomes" id="UP000592180"/>
    </source>
</evidence>
<keyword evidence="1" id="KW-0732">Signal</keyword>